<dbReference type="InParanoid" id="A0A2V0PFI6"/>
<keyword evidence="8" id="KW-1185">Reference proteome</keyword>
<evidence type="ECO:0000256" key="5">
    <source>
        <dbReference type="SAM" id="SignalP"/>
    </source>
</evidence>
<dbReference type="AlphaFoldDB" id="A0A2V0PFI6"/>
<dbReference type="OrthoDB" id="10683689at2759"/>
<evidence type="ECO:0000313" key="7">
    <source>
        <dbReference type="EMBL" id="GBF98608.1"/>
    </source>
</evidence>
<evidence type="ECO:0000259" key="6">
    <source>
        <dbReference type="Pfam" id="PF18089"/>
    </source>
</evidence>
<comment type="cofactor">
    <cofactor evidence="1">
        <name>Zn(2+)</name>
        <dbReference type="ChEBI" id="CHEBI:29105"/>
    </cofactor>
</comment>
<dbReference type="GO" id="GO:0046872">
    <property type="term" value="F:metal ion binding"/>
    <property type="evidence" value="ECO:0007669"/>
    <property type="project" value="UniProtKB-KW"/>
</dbReference>
<organism evidence="7 8">
    <name type="scientific">Raphidocelis subcapitata</name>
    <dbReference type="NCBI Taxonomy" id="307507"/>
    <lineage>
        <taxon>Eukaryota</taxon>
        <taxon>Viridiplantae</taxon>
        <taxon>Chlorophyta</taxon>
        <taxon>core chlorophytes</taxon>
        <taxon>Chlorophyceae</taxon>
        <taxon>CS clade</taxon>
        <taxon>Sphaeropleales</taxon>
        <taxon>Selenastraceae</taxon>
        <taxon>Raphidocelis</taxon>
    </lineage>
</organism>
<evidence type="ECO:0000313" key="8">
    <source>
        <dbReference type="Proteomes" id="UP000247498"/>
    </source>
</evidence>
<evidence type="ECO:0000256" key="2">
    <source>
        <dbReference type="ARBA" id="ARBA00022723"/>
    </source>
</evidence>
<feature type="chain" id="PRO_5016036568" description="DAPG hydrolase PhiG domain-containing protein" evidence="5">
    <location>
        <begin position="43"/>
        <end position="501"/>
    </location>
</feature>
<evidence type="ECO:0000256" key="1">
    <source>
        <dbReference type="ARBA" id="ARBA00001947"/>
    </source>
</evidence>
<dbReference type="Proteomes" id="UP000247498">
    <property type="component" value="Unassembled WGS sequence"/>
</dbReference>
<sequence>MARTRLSGAPGVPRRAASRFAAWLAPLVLVLALCGTPRPASAAAGITALRCELDGQGKLANIRYKVGDAEAWKSVCKWNASASEAVQAAGAGALGDICLDDVLAIIFGIIGDAPAKGSGAAAGRPEGVVLRGADGDLRACGSLGGGGGALGALGAGSVGVTQFEKEGRIVSGIRAQCEGKAGSKRIKSLKPKFSKAPKDASPAPGPSGVPKCCIELMSYGMLHPGETSGTAFPCCSNWIKTQGASAVASGDPAAVEAAEAARAAALKSGLSAEDAETQASVAALFGDFGDTCPPDESKGIWAPPITRCDLPSPRRFNNIDGDTVDPRTGIPTTKYLLWHPKAHMVQQTVLPSGVPGNATGAYWYIRELFMPRVRYFRSSQPPPDWSWDFFCNIVLHVIKLTGNSLEMGFQIGGGMAPPIRLTHEWTDSREGLLVVSRMFYGYQEYALLDAAIVRMINFIAIKSFGGDCPQEAAWKWVNHCIEEIGNLEFFLPTLYKQAVGK</sequence>
<keyword evidence="2" id="KW-0479">Metal-binding</keyword>
<name>A0A2V0PFI6_9CHLO</name>
<keyword evidence="5" id="KW-0732">Signal</keyword>
<dbReference type="InterPro" id="IPR041526">
    <property type="entry name" value="DAPG_hydrolase"/>
</dbReference>
<evidence type="ECO:0000256" key="3">
    <source>
        <dbReference type="ARBA" id="ARBA00022801"/>
    </source>
</evidence>
<dbReference type="Pfam" id="PF18089">
    <property type="entry name" value="DAPG_hydrolase"/>
    <property type="match status" value="1"/>
</dbReference>
<keyword evidence="4" id="KW-0862">Zinc</keyword>
<comment type="caution">
    <text evidence="7">The sequence shown here is derived from an EMBL/GenBank/DDBJ whole genome shotgun (WGS) entry which is preliminary data.</text>
</comment>
<feature type="domain" description="DAPG hydrolase PhiG" evidence="6">
    <location>
        <begin position="419"/>
        <end position="496"/>
    </location>
</feature>
<feature type="signal peptide" evidence="5">
    <location>
        <begin position="1"/>
        <end position="42"/>
    </location>
</feature>
<proteinExistence type="predicted"/>
<accession>A0A2V0PFI6</accession>
<keyword evidence="3" id="KW-0378">Hydrolase</keyword>
<dbReference type="GO" id="GO:0016787">
    <property type="term" value="F:hydrolase activity"/>
    <property type="evidence" value="ECO:0007669"/>
    <property type="project" value="UniProtKB-KW"/>
</dbReference>
<protein>
    <recommendedName>
        <fullName evidence="6">DAPG hydrolase PhiG domain-containing protein</fullName>
    </recommendedName>
</protein>
<reference evidence="7 8" key="1">
    <citation type="journal article" date="2018" name="Sci. Rep.">
        <title>Raphidocelis subcapitata (=Pseudokirchneriella subcapitata) provides an insight into genome evolution and environmental adaptations in the Sphaeropleales.</title>
        <authorList>
            <person name="Suzuki S."/>
            <person name="Yamaguchi H."/>
            <person name="Nakajima N."/>
            <person name="Kawachi M."/>
        </authorList>
    </citation>
    <scope>NUCLEOTIDE SEQUENCE [LARGE SCALE GENOMIC DNA]</scope>
    <source>
        <strain evidence="7 8">NIES-35</strain>
    </source>
</reference>
<evidence type="ECO:0000256" key="4">
    <source>
        <dbReference type="ARBA" id="ARBA00022833"/>
    </source>
</evidence>
<dbReference type="EMBL" id="BDRX01000130">
    <property type="protein sequence ID" value="GBF98608.1"/>
    <property type="molecule type" value="Genomic_DNA"/>
</dbReference>
<gene>
    <name evidence="7" type="ORF">Rsub_10797</name>
</gene>